<name>A0ACC0ZTS9_9ROSI</name>
<keyword evidence="2" id="KW-1185">Reference proteome</keyword>
<evidence type="ECO:0000313" key="1">
    <source>
        <dbReference type="EMBL" id="KAJ0078605.1"/>
    </source>
</evidence>
<organism evidence="1 2">
    <name type="scientific">Pistacia atlantica</name>
    <dbReference type="NCBI Taxonomy" id="434234"/>
    <lineage>
        <taxon>Eukaryota</taxon>
        <taxon>Viridiplantae</taxon>
        <taxon>Streptophyta</taxon>
        <taxon>Embryophyta</taxon>
        <taxon>Tracheophyta</taxon>
        <taxon>Spermatophyta</taxon>
        <taxon>Magnoliopsida</taxon>
        <taxon>eudicotyledons</taxon>
        <taxon>Gunneridae</taxon>
        <taxon>Pentapetalae</taxon>
        <taxon>rosids</taxon>
        <taxon>malvids</taxon>
        <taxon>Sapindales</taxon>
        <taxon>Anacardiaceae</taxon>
        <taxon>Pistacia</taxon>
    </lineage>
</organism>
<reference evidence="2" key="1">
    <citation type="journal article" date="2023" name="G3 (Bethesda)">
        <title>Genome assembly and association tests identify interacting loci associated with vigor, precocity, and sex in interspecific pistachio rootstocks.</title>
        <authorList>
            <person name="Palmer W."/>
            <person name="Jacygrad E."/>
            <person name="Sagayaradj S."/>
            <person name="Cavanaugh K."/>
            <person name="Han R."/>
            <person name="Bertier L."/>
            <person name="Beede B."/>
            <person name="Kafkas S."/>
            <person name="Golino D."/>
            <person name="Preece J."/>
            <person name="Michelmore R."/>
        </authorList>
    </citation>
    <scope>NUCLEOTIDE SEQUENCE [LARGE SCALE GENOMIC DNA]</scope>
</reference>
<proteinExistence type="predicted"/>
<protein>
    <submittedName>
        <fullName evidence="1">Uncharacterized protein</fullName>
    </submittedName>
</protein>
<sequence length="193" mass="22063">MIAKRLHKIDLFNKWDYDYSSRNDTNEWLSAFPSLVVLKSFFFLPILSPAGPISLSVHKSPPGPRLRPCNRVAINYSSARCFCVSLCTVACWKEVLQVIAKFYLTGLLMLNISMLCMMMAYSSISYLAHYRDENRVAFIISSLFSPLLYYLLVRSRNIQLNAYLECLRTHLSVYNNTEASSTAGDGVRIQCLY</sequence>
<dbReference type="Proteomes" id="UP001164250">
    <property type="component" value="Chromosome 13"/>
</dbReference>
<evidence type="ECO:0000313" key="2">
    <source>
        <dbReference type="Proteomes" id="UP001164250"/>
    </source>
</evidence>
<comment type="caution">
    <text evidence="1">The sequence shown here is derived from an EMBL/GenBank/DDBJ whole genome shotgun (WGS) entry which is preliminary data.</text>
</comment>
<gene>
    <name evidence="1" type="ORF">Patl1_24400</name>
</gene>
<dbReference type="EMBL" id="CM047909">
    <property type="protein sequence ID" value="KAJ0078605.1"/>
    <property type="molecule type" value="Genomic_DNA"/>
</dbReference>
<accession>A0ACC0ZTS9</accession>